<keyword evidence="6" id="KW-1185">Reference proteome</keyword>
<accession>A0A127VAF1</accession>
<sequence>MINKKEDIPVFLTIQPKVLYFGTPVALITSIDKNAKTNIGPISSLWALGYNLVIGLGCDSKTYQNIIEIKECVVNLPSADLFENIEKISNLTGLNPVPANKSGKYRYEEDKFSAGNFQPMAAEVVTPPAIASCPIQLECVLQNHYIVESTIDFIPLIASVHMKVVNVRVHENLVINQDYIDPSKWSPLIYNFRHYYALGEKVGKNFRADV</sequence>
<comment type="cofactor">
    <cofactor evidence="1">
        <name>FMN</name>
        <dbReference type="ChEBI" id="CHEBI:58210"/>
    </cofactor>
</comment>
<evidence type="ECO:0000256" key="3">
    <source>
        <dbReference type="ARBA" id="ARBA00038054"/>
    </source>
</evidence>
<evidence type="ECO:0000256" key="1">
    <source>
        <dbReference type="ARBA" id="ARBA00001917"/>
    </source>
</evidence>
<dbReference type="EMBL" id="CP014504">
    <property type="protein sequence ID" value="AMP98180.1"/>
    <property type="molecule type" value="Genomic_DNA"/>
</dbReference>
<dbReference type="PATRIC" id="fig|188932.3.peg.1309"/>
<dbReference type="Proteomes" id="UP000071561">
    <property type="component" value="Chromosome"/>
</dbReference>
<dbReference type="AlphaFoldDB" id="A0A127VAF1"/>
<feature type="domain" description="Flavin reductase like" evidence="4">
    <location>
        <begin position="21"/>
        <end position="198"/>
    </location>
</feature>
<dbReference type="KEGG" id="pcm:AY601_1258"/>
<dbReference type="GO" id="GO:0016646">
    <property type="term" value="F:oxidoreductase activity, acting on the CH-NH group of donors, NAD or NADP as acceptor"/>
    <property type="evidence" value="ECO:0007669"/>
    <property type="project" value="UniProtKB-ARBA"/>
</dbReference>
<dbReference type="GO" id="GO:0010181">
    <property type="term" value="F:FMN binding"/>
    <property type="evidence" value="ECO:0007669"/>
    <property type="project" value="InterPro"/>
</dbReference>
<keyword evidence="2" id="KW-0285">Flavoprotein</keyword>
<dbReference type="RefSeq" id="WP_068397998.1">
    <property type="nucleotide sequence ID" value="NZ_CP014504.1"/>
</dbReference>
<evidence type="ECO:0000259" key="4">
    <source>
        <dbReference type="Pfam" id="PF01613"/>
    </source>
</evidence>
<reference evidence="5 6" key="1">
    <citation type="submission" date="2016-03" db="EMBL/GenBank/DDBJ databases">
        <title>Complete genome sequence of Pedobacter cryoconitis PAMC 27485.</title>
        <authorList>
            <person name="Lee J."/>
            <person name="Kim O.-S."/>
        </authorList>
    </citation>
    <scope>NUCLEOTIDE SEQUENCE [LARGE SCALE GENOMIC DNA]</scope>
    <source>
        <strain evidence="5 6">PAMC 27485</strain>
    </source>
</reference>
<dbReference type="InterPro" id="IPR002563">
    <property type="entry name" value="Flavin_Rdtase-like_dom"/>
</dbReference>
<gene>
    <name evidence="5" type="ORF">AY601_1258</name>
</gene>
<dbReference type="PANTHER" id="PTHR43567:SF1">
    <property type="entry name" value="FLAVOREDOXIN"/>
    <property type="match status" value="1"/>
</dbReference>
<dbReference type="PANTHER" id="PTHR43567">
    <property type="entry name" value="FLAVOREDOXIN-RELATED-RELATED"/>
    <property type="match status" value="1"/>
</dbReference>
<evidence type="ECO:0000313" key="5">
    <source>
        <dbReference type="EMBL" id="AMP98180.1"/>
    </source>
</evidence>
<dbReference type="InterPro" id="IPR052174">
    <property type="entry name" value="Flavoredoxin"/>
</dbReference>
<proteinExistence type="inferred from homology"/>
<protein>
    <recommendedName>
        <fullName evidence="4">Flavin reductase like domain-containing protein</fullName>
    </recommendedName>
</protein>
<comment type="similarity">
    <text evidence="3">Belongs to the flavoredoxin family.</text>
</comment>
<dbReference type="Gene3D" id="2.30.110.10">
    <property type="entry name" value="Electron Transport, Fmn-binding Protein, Chain A"/>
    <property type="match status" value="1"/>
</dbReference>
<organism evidence="5 6">
    <name type="scientific">Pedobacter cryoconitis</name>
    <dbReference type="NCBI Taxonomy" id="188932"/>
    <lineage>
        <taxon>Bacteria</taxon>
        <taxon>Pseudomonadati</taxon>
        <taxon>Bacteroidota</taxon>
        <taxon>Sphingobacteriia</taxon>
        <taxon>Sphingobacteriales</taxon>
        <taxon>Sphingobacteriaceae</taxon>
        <taxon>Pedobacter</taxon>
    </lineage>
</organism>
<dbReference type="OrthoDB" id="9792436at2"/>
<dbReference type="Pfam" id="PF01613">
    <property type="entry name" value="Flavin_Reduct"/>
    <property type="match status" value="1"/>
</dbReference>
<dbReference type="SUPFAM" id="SSF50475">
    <property type="entry name" value="FMN-binding split barrel"/>
    <property type="match status" value="1"/>
</dbReference>
<dbReference type="InterPro" id="IPR012349">
    <property type="entry name" value="Split_barrel_FMN-bd"/>
</dbReference>
<evidence type="ECO:0000256" key="2">
    <source>
        <dbReference type="ARBA" id="ARBA00022630"/>
    </source>
</evidence>
<evidence type="ECO:0000313" key="6">
    <source>
        <dbReference type="Proteomes" id="UP000071561"/>
    </source>
</evidence>
<name>A0A127VAF1_9SPHI</name>